<evidence type="ECO:0000313" key="10">
    <source>
        <dbReference type="Proteomes" id="UP000323521"/>
    </source>
</evidence>
<dbReference type="PANTHER" id="PTHR21716:SF53">
    <property type="entry name" value="PERMEASE PERM-RELATED"/>
    <property type="match status" value="1"/>
</dbReference>
<dbReference type="InterPro" id="IPR002549">
    <property type="entry name" value="AI-2E-like"/>
</dbReference>
<comment type="subcellular location">
    <subcellularLocation>
        <location evidence="1">Cell membrane</location>
        <topology evidence="1">Multi-pass membrane protein</topology>
    </subcellularLocation>
</comment>
<evidence type="ECO:0000256" key="2">
    <source>
        <dbReference type="ARBA" id="ARBA00009773"/>
    </source>
</evidence>
<reference evidence="9 10" key="1">
    <citation type="submission" date="2016-10" db="EMBL/GenBank/DDBJ databases">
        <title>Complete Genome Sequence of Peptococcaceae strain DCMF.</title>
        <authorList>
            <person name="Edwards R.J."/>
            <person name="Holland S.I."/>
            <person name="Deshpande N.P."/>
            <person name="Wong Y.K."/>
            <person name="Ertan H."/>
            <person name="Manefield M."/>
            <person name="Russell T.L."/>
            <person name="Lee M.J."/>
        </authorList>
    </citation>
    <scope>NUCLEOTIDE SEQUENCE [LARGE SCALE GENOMIC DNA]</scope>
    <source>
        <strain evidence="9 10">DCMF</strain>
    </source>
</reference>
<keyword evidence="5 8" id="KW-0812">Transmembrane</keyword>
<dbReference type="GO" id="GO:0005886">
    <property type="term" value="C:plasma membrane"/>
    <property type="evidence" value="ECO:0007669"/>
    <property type="project" value="UniProtKB-SubCell"/>
</dbReference>
<dbReference type="KEGG" id="fwa:DCMF_03470"/>
<dbReference type="GO" id="GO:0055085">
    <property type="term" value="P:transmembrane transport"/>
    <property type="evidence" value="ECO:0007669"/>
    <property type="project" value="TreeGrafter"/>
</dbReference>
<dbReference type="Proteomes" id="UP000323521">
    <property type="component" value="Chromosome"/>
</dbReference>
<feature type="transmembrane region" description="Helical" evidence="8">
    <location>
        <begin position="45"/>
        <end position="69"/>
    </location>
</feature>
<evidence type="ECO:0008006" key="11">
    <source>
        <dbReference type="Google" id="ProtNLM"/>
    </source>
</evidence>
<organism evidence="9 10">
    <name type="scientific">Formimonas warabiya</name>
    <dbReference type="NCBI Taxonomy" id="1761012"/>
    <lineage>
        <taxon>Bacteria</taxon>
        <taxon>Bacillati</taxon>
        <taxon>Bacillota</taxon>
        <taxon>Clostridia</taxon>
        <taxon>Eubacteriales</taxon>
        <taxon>Peptococcaceae</taxon>
        <taxon>Candidatus Formimonas</taxon>
    </lineage>
</organism>
<evidence type="ECO:0000256" key="7">
    <source>
        <dbReference type="ARBA" id="ARBA00023136"/>
    </source>
</evidence>
<evidence type="ECO:0000256" key="1">
    <source>
        <dbReference type="ARBA" id="ARBA00004651"/>
    </source>
</evidence>
<feature type="transmembrane region" description="Helical" evidence="8">
    <location>
        <begin position="232"/>
        <end position="251"/>
    </location>
</feature>
<gene>
    <name evidence="9" type="ORF">DCMF_03470</name>
</gene>
<evidence type="ECO:0000256" key="3">
    <source>
        <dbReference type="ARBA" id="ARBA00022448"/>
    </source>
</evidence>
<feature type="transmembrane region" description="Helical" evidence="8">
    <location>
        <begin position="256"/>
        <end position="277"/>
    </location>
</feature>
<feature type="transmembrane region" description="Helical" evidence="8">
    <location>
        <begin position="193"/>
        <end position="226"/>
    </location>
</feature>
<keyword evidence="10" id="KW-1185">Reference proteome</keyword>
<evidence type="ECO:0000256" key="8">
    <source>
        <dbReference type="SAM" id="Phobius"/>
    </source>
</evidence>
<evidence type="ECO:0000256" key="5">
    <source>
        <dbReference type="ARBA" id="ARBA00022692"/>
    </source>
</evidence>
<accession>A0A3G1L1G5</accession>
<name>A0A3G1L1G5_FORW1</name>
<evidence type="ECO:0000256" key="4">
    <source>
        <dbReference type="ARBA" id="ARBA00022475"/>
    </source>
</evidence>
<comment type="similarity">
    <text evidence="2">Belongs to the autoinducer-2 exporter (AI-2E) (TC 2.A.86) family.</text>
</comment>
<dbReference type="PANTHER" id="PTHR21716">
    <property type="entry name" value="TRANSMEMBRANE PROTEIN"/>
    <property type="match status" value="1"/>
</dbReference>
<keyword evidence="4" id="KW-1003">Cell membrane</keyword>
<keyword evidence="3" id="KW-0813">Transport</keyword>
<proteinExistence type="inferred from homology"/>
<feature type="transmembrane region" description="Helical" evidence="8">
    <location>
        <begin position="132"/>
        <end position="157"/>
    </location>
</feature>
<evidence type="ECO:0000256" key="6">
    <source>
        <dbReference type="ARBA" id="ARBA00022989"/>
    </source>
</evidence>
<feature type="transmembrane region" description="Helical" evidence="8">
    <location>
        <begin position="6"/>
        <end position="33"/>
    </location>
</feature>
<sequence length="334" mass="37328">MITAGILVVWLIIKIRAILMPFAFAILLAYILLPPVEALVKRKIPITLAIILVYLALASAVTIFVLYIFPGIFTELNRFANDIPDYTRNIQTWMKEWQQNYSRFNLPESIRQIIDETILSLEEKIIEAVRNAMALAVGLFSYTVSLILIPFLTYYFLKDHEAITKKMVSYLPPRYREELLNLWAMMNVVLRKFIYGHLTVALIVGTLTGLGLALIGMDFAVTLGFIAGVADIIPYFGPIIGAIPAVCLALMQSKKLALSVVLVMFIVQQVESSVISPKIISDSVGLHPLVIIFVLLLGGYLFGVWGMLAAVPVTAVLRILVNYAYQKIVAYRTD</sequence>
<dbReference type="AlphaFoldDB" id="A0A3G1L1G5"/>
<keyword evidence="6 8" id="KW-1133">Transmembrane helix</keyword>
<feature type="transmembrane region" description="Helical" evidence="8">
    <location>
        <begin position="289"/>
        <end position="317"/>
    </location>
</feature>
<evidence type="ECO:0000313" key="9">
    <source>
        <dbReference type="EMBL" id="ATW28325.1"/>
    </source>
</evidence>
<dbReference type="Pfam" id="PF01594">
    <property type="entry name" value="AI-2E_transport"/>
    <property type="match status" value="1"/>
</dbReference>
<keyword evidence="7 8" id="KW-0472">Membrane</keyword>
<dbReference type="EMBL" id="CP017634">
    <property type="protein sequence ID" value="ATW28325.1"/>
    <property type="molecule type" value="Genomic_DNA"/>
</dbReference>
<protein>
    <recommendedName>
        <fullName evidence="11">AI-2E family transporter</fullName>
    </recommendedName>
</protein>